<dbReference type="GO" id="GO:0035529">
    <property type="term" value="F:NADH pyrophosphatase activity"/>
    <property type="evidence" value="ECO:0007669"/>
    <property type="project" value="TreeGrafter"/>
</dbReference>
<accession>A0A7S1QIN7</accession>
<feature type="chain" id="PRO_5030725593" description="Nudix hydrolase domain-containing protein" evidence="5">
    <location>
        <begin position="20"/>
        <end position="299"/>
    </location>
</feature>
<comment type="cofactor">
    <cofactor evidence="1">
        <name>Mg(2+)</name>
        <dbReference type="ChEBI" id="CHEBI:18420"/>
    </cofactor>
</comment>
<reference evidence="7" key="1">
    <citation type="submission" date="2021-01" db="EMBL/GenBank/DDBJ databases">
        <authorList>
            <person name="Corre E."/>
            <person name="Pelletier E."/>
            <person name="Niang G."/>
            <person name="Scheremetjew M."/>
            <person name="Finn R."/>
            <person name="Kale V."/>
            <person name="Holt S."/>
            <person name="Cochrane G."/>
            <person name="Meng A."/>
            <person name="Brown T."/>
            <person name="Cohen L."/>
        </authorList>
    </citation>
    <scope>NUCLEOTIDE SEQUENCE</scope>
    <source>
        <strain evidence="7">CCAP 1951/1</strain>
    </source>
</reference>
<dbReference type="PANTHER" id="PTHR42904">
    <property type="entry name" value="NUDIX HYDROLASE, NUDC SUBFAMILY"/>
    <property type="match status" value="1"/>
</dbReference>
<dbReference type="PROSITE" id="PS51462">
    <property type="entry name" value="NUDIX"/>
    <property type="match status" value="1"/>
</dbReference>
<dbReference type="InterPro" id="IPR050241">
    <property type="entry name" value="NAD-cap_RNA_hydrolase_NudC"/>
</dbReference>
<dbReference type="Gene3D" id="3.90.79.10">
    <property type="entry name" value="Nucleoside Triphosphate Pyrophosphohydrolase"/>
    <property type="match status" value="1"/>
</dbReference>
<dbReference type="EMBL" id="HBGF01040732">
    <property type="protein sequence ID" value="CAD9140219.1"/>
    <property type="molecule type" value="Transcribed_RNA"/>
</dbReference>
<evidence type="ECO:0000256" key="1">
    <source>
        <dbReference type="ARBA" id="ARBA00001946"/>
    </source>
</evidence>
<dbReference type="InterPro" id="IPR020084">
    <property type="entry name" value="NUDIX_hydrolase_CS"/>
</dbReference>
<dbReference type="GO" id="GO:0005777">
    <property type="term" value="C:peroxisome"/>
    <property type="evidence" value="ECO:0007669"/>
    <property type="project" value="TreeGrafter"/>
</dbReference>
<evidence type="ECO:0000256" key="3">
    <source>
        <dbReference type="ARBA" id="ARBA00022801"/>
    </source>
</evidence>
<evidence type="ECO:0000256" key="4">
    <source>
        <dbReference type="ARBA" id="ARBA00022842"/>
    </source>
</evidence>
<feature type="domain" description="Nudix hydrolase" evidence="6">
    <location>
        <begin position="103"/>
        <end position="295"/>
    </location>
</feature>
<dbReference type="SUPFAM" id="SSF55811">
    <property type="entry name" value="Nudix"/>
    <property type="match status" value="1"/>
</dbReference>
<keyword evidence="5" id="KW-0732">Signal</keyword>
<organism evidence="7">
    <name type="scientific">Neobodo designis</name>
    <name type="common">Flagellated protozoan</name>
    <name type="synonym">Bodo designis</name>
    <dbReference type="NCBI Taxonomy" id="312471"/>
    <lineage>
        <taxon>Eukaryota</taxon>
        <taxon>Discoba</taxon>
        <taxon>Euglenozoa</taxon>
        <taxon>Kinetoplastea</taxon>
        <taxon>Metakinetoplastina</taxon>
        <taxon>Neobodonida</taxon>
        <taxon>Neobodo</taxon>
    </lineage>
</organism>
<dbReference type="InterPro" id="IPR015797">
    <property type="entry name" value="NUDIX_hydrolase-like_dom_sf"/>
</dbReference>
<dbReference type="Pfam" id="PF00293">
    <property type="entry name" value="NUDIX"/>
    <property type="match status" value="1"/>
</dbReference>
<dbReference type="PROSITE" id="PS00893">
    <property type="entry name" value="NUDIX_BOX"/>
    <property type="match status" value="1"/>
</dbReference>
<dbReference type="GO" id="GO:0005829">
    <property type="term" value="C:cytosol"/>
    <property type="evidence" value="ECO:0007669"/>
    <property type="project" value="TreeGrafter"/>
</dbReference>
<keyword evidence="4" id="KW-0460">Magnesium</keyword>
<name>A0A7S1QIN7_NEODS</name>
<evidence type="ECO:0000256" key="5">
    <source>
        <dbReference type="SAM" id="SignalP"/>
    </source>
</evidence>
<dbReference type="PANTHER" id="PTHR42904:SF1">
    <property type="entry name" value="NUCLEOSIDE DIPHOSPHATE-LINKED MOIETY X MOTIF 17"/>
    <property type="match status" value="1"/>
</dbReference>
<protein>
    <recommendedName>
        <fullName evidence="6">Nudix hydrolase domain-containing protein</fullName>
    </recommendedName>
</protein>
<dbReference type="GO" id="GO:0046872">
    <property type="term" value="F:metal ion binding"/>
    <property type="evidence" value="ECO:0007669"/>
    <property type="project" value="UniProtKB-KW"/>
</dbReference>
<gene>
    <name evidence="7" type="ORF">NDES1114_LOCUS27269</name>
</gene>
<keyword evidence="3" id="KW-0378">Hydrolase</keyword>
<proteinExistence type="predicted"/>
<keyword evidence="2" id="KW-0479">Metal-binding</keyword>
<evidence type="ECO:0000256" key="2">
    <source>
        <dbReference type="ARBA" id="ARBA00022723"/>
    </source>
</evidence>
<dbReference type="GO" id="GO:0006742">
    <property type="term" value="P:NADP+ catabolic process"/>
    <property type="evidence" value="ECO:0007669"/>
    <property type="project" value="TreeGrafter"/>
</dbReference>
<evidence type="ECO:0000259" key="6">
    <source>
        <dbReference type="PROSITE" id="PS51462"/>
    </source>
</evidence>
<sequence length="299" mass="31357">MMNSSAVGAAAAMMPVCTAGSCLLGVAKRGVRCTAIECLPAPFTVPGESRVTARTVAFETCSAENDSGDDAVAPPFDNIAHAARCPAYHGTHPRGRQEGAAAYPLLAASVLILDAEGRVLLTRRPAHMRTFPLHYVVPGGGCDPGETLWQTARREVLEETGIRLPVGAEGDAVGPASGGDAATPAPCRYAFGSPVAPAEPTDGCDLLEGGGRWDVSWFGAWESCFPVEPSDEPPKRHHIVAFFIARQRAGSGPPRITLSDECDDAVWVNPAAVADGSHGLLLAEGTRYMVAQVARWRAC</sequence>
<dbReference type="AlphaFoldDB" id="A0A7S1QIN7"/>
<evidence type="ECO:0000313" key="7">
    <source>
        <dbReference type="EMBL" id="CAD9140219.1"/>
    </source>
</evidence>
<dbReference type="GO" id="GO:0019677">
    <property type="term" value="P:NAD+ catabolic process"/>
    <property type="evidence" value="ECO:0007669"/>
    <property type="project" value="TreeGrafter"/>
</dbReference>
<dbReference type="InterPro" id="IPR000086">
    <property type="entry name" value="NUDIX_hydrolase_dom"/>
</dbReference>
<feature type="signal peptide" evidence="5">
    <location>
        <begin position="1"/>
        <end position="19"/>
    </location>
</feature>